<protein>
    <submittedName>
        <fullName evidence="4">Quinone oxidoreductase</fullName>
    </submittedName>
</protein>
<keyword evidence="2" id="KW-0560">Oxidoreductase</keyword>
<sequence length="327" mass="34327">MMTKRRVVRMGAYGDPDVLDVLLEDLPDPGPGEVRIRHHAIGFNFIDVNQRRGFGALPLPSGLGFEGVGTVEAVAADVGTVRVGERVAVMNAGVGAYASHRNVAADTLIRVPDDLDDDAVAATLFKGLTAQYLLHRTVAVGPSHAVLVHAAAGGVGSILARWAKHLGATVMGTVGGEAKIAAARAAGCDVVVDYNRAGWAERLLGETRGRKADVVYDSVGRHTFMDSLDCAAPFGTVVVFGAASGPAPAIAPELLNTKGCLFLTRPSVFPHNARSEVRAANAEALFRAMRDGSVHVPIGARFALDRIRDVHRAAEARTVTGAITIHP</sequence>
<evidence type="ECO:0000259" key="3">
    <source>
        <dbReference type="SMART" id="SM00829"/>
    </source>
</evidence>
<dbReference type="FunFam" id="3.40.50.720:FF:000053">
    <property type="entry name" value="Quinone oxidoreductase 1"/>
    <property type="match status" value="1"/>
</dbReference>
<dbReference type="AlphaFoldDB" id="A0A0J6VB50"/>
<evidence type="ECO:0000256" key="2">
    <source>
        <dbReference type="ARBA" id="ARBA00023002"/>
    </source>
</evidence>
<reference evidence="4 5" key="1">
    <citation type="submission" date="2015-03" db="EMBL/GenBank/DDBJ databases">
        <title>Genome sequencing of Methylobacterium variabile DSM 16961.</title>
        <authorList>
            <person name="Chaudhry V."/>
            <person name="Patil P.B."/>
        </authorList>
    </citation>
    <scope>NUCLEOTIDE SEQUENCE [LARGE SCALE GENOMIC DNA]</scope>
    <source>
        <strain evidence="4 5">DSM 16961</strain>
    </source>
</reference>
<evidence type="ECO:0000256" key="1">
    <source>
        <dbReference type="ARBA" id="ARBA00022857"/>
    </source>
</evidence>
<dbReference type="EMBL" id="LABY01000102">
    <property type="protein sequence ID" value="KMO36241.1"/>
    <property type="molecule type" value="Genomic_DNA"/>
</dbReference>
<dbReference type="GO" id="GO:0035925">
    <property type="term" value="F:mRNA 3'-UTR AU-rich region binding"/>
    <property type="evidence" value="ECO:0007669"/>
    <property type="project" value="TreeGrafter"/>
</dbReference>
<dbReference type="GO" id="GO:0005829">
    <property type="term" value="C:cytosol"/>
    <property type="evidence" value="ECO:0007669"/>
    <property type="project" value="TreeGrafter"/>
</dbReference>
<keyword evidence="5" id="KW-1185">Reference proteome</keyword>
<keyword evidence="1" id="KW-0521">NADP</keyword>
<dbReference type="SUPFAM" id="SSF51735">
    <property type="entry name" value="NAD(P)-binding Rossmann-fold domains"/>
    <property type="match status" value="1"/>
</dbReference>
<dbReference type="GO" id="GO:0070402">
    <property type="term" value="F:NADPH binding"/>
    <property type="evidence" value="ECO:0007669"/>
    <property type="project" value="TreeGrafter"/>
</dbReference>
<dbReference type="SMART" id="SM00829">
    <property type="entry name" value="PKS_ER"/>
    <property type="match status" value="1"/>
</dbReference>
<dbReference type="PANTHER" id="PTHR48106">
    <property type="entry name" value="QUINONE OXIDOREDUCTASE PIG3-RELATED"/>
    <property type="match status" value="1"/>
</dbReference>
<evidence type="ECO:0000313" key="5">
    <source>
        <dbReference type="Proteomes" id="UP000035955"/>
    </source>
</evidence>
<dbReference type="Pfam" id="PF08240">
    <property type="entry name" value="ADH_N"/>
    <property type="match status" value="1"/>
</dbReference>
<dbReference type="PATRIC" id="fig|298794.3.peg.140"/>
<feature type="domain" description="Enoyl reductase (ER)" evidence="3">
    <location>
        <begin position="14"/>
        <end position="325"/>
    </location>
</feature>
<dbReference type="CDD" id="cd05286">
    <property type="entry name" value="QOR2"/>
    <property type="match status" value="1"/>
</dbReference>
<dbReference type="Gene3D" id="3.90.180.10">
    <property type="entry name" value="Medium-chain alcohol dehydrogenases, catalytic domain"/>
    <property type="match status" value="1"/>
</dbReference>
<dbReference type="GO" id="GO:0003960">
    <property type="term" value="F:quinone reductase (NADPH) activity"/>
    <property type="evidence" value="ECO:0007669"/>
    <property type="project" value="InterPro"/>
</dbReference>
<dbReference type="Gene3D" id="3.40.50.720">
    <property type="entry name" value="NAD(P)-binding Rossmann-like Domain"/>
    <property type="match status" value="1"/>
</dbReference>
<dbReference type="Proteomes" id="UP000035955">
    <property type="component" value="Unassembled WGS sequence"/>
</dbReference>
<dbReference type="InterPro" id="IPR013149">
    <property type="entry name" value="ADH-like_C"/>
</dbReference>
<dbReference type="Pfam" id="PF00107">
    <property type="entry name" value="ADH_zinc_N"/>
    <property type="match status" value="1"/>
</dbReference>
<comment type="caution">
    <text evidence="4">The sequence shown here is derived from an EMBL/GenBank/DDBJ whole genome shotgun (WGS) entry which is preliminary data.</text>
</comment>
<dbReference type="InterPro" id="IPR036291">
    <property type="entry name" value="NAD(P)-bd_dom_sf"/>
</dbReference>
<name>A0A0J6VB50_9HYPH</name>
<gene>
    <name evidence="4" type="ORF">VQ02_15720</name>
</gene>
<dbReference type="InterPro" id="IPR047618">
    <property type="entry name" value="QOR-like"/>
</dbReference>
<dbReference type="InterPro" id="IPR013154">
    <property type="entry name" value="ADH-like_N"/>
</dbReference>
<dbReference type="SUPFAM" id="SSF50129">
    <property type="entry name" value="GroES-like"/>
    <property type="match status" value="1"/>
</dbReference>
<dbReference type="InterPro" id="IPR020843">
    <property type="entry name" value="ER"/>
</dbReference>
<proteinExistence type="predicted"/>
<evidence type="ECO:0000313" key="4">
    <source>
        <dbReference type="EMBL" id="KMO36241.1"/>
    </source>
</evidence>
<organism evidence="4 5">
    <name type="scientific">Methylobacterium variabile</name>
    <dbReference type="NCBI Taxonomy" id="298794"/>
    <lineage>
        <taxon>Bacteria</taxon>
        <taxon>Pseudomonadati</taxon>
        <taxon>Pseudomonadota</taxon>
        <taxon>Alphaproteobacteria</taxon>
        <taxon>Hyphomicrobiales</taxon>
        <taxon>Methylobacteriaceae</taxon>
        <taxon>Methylobacterium</taxon>
    </lineage>
</organism>
<accession>A0A0J6VB50</accession>
<dbReference type="OrthoDB" id="9805883at2"/>
<dbReference type="PANTHER" id="PTHR48106:SF13">
    <property type="entry name" value="QUINONE OXIDOREDUCTASE-RELATED"/>
    <property type="match status" value="1"/>
</dbReference>
<dbReference type="InterPro" id="IPR011032">
    <property type="entry name" value="GroES-like_sf"/>
</dbReference>